<reference evidence="1 2" key="1">
    <citation type="journal article" date="2019" name="Nat. Microbiol.">
        <title>Mediterranean grassland soil C-N compound turnover is dependent on rainfall and depth, and is mediated by genomically divergent microorganisms.</title>
        <authorList>
            <person name="Diamond S."/>
            <person name="Andeer P.F."/>
            <person name="Li Z."/>
            <person name="Crits-Christoph A."/>
            <person name="Burstein D."/>
            <person name="Anantharaman K."/>
            <person name="Lane K.R."/>
            <person name="Thomas B.C."/>
            <person name="Pan C."/>
            <person name="Northen T.R."/>
            <person name="Banfield J.F."/>
        </authorList>
    </citation>
    <scope>NUCLEOTIDE SEQUENCE [LARGE SCALE GENOMIC DNA]</scope>
    <source>
        <strain evidence="1">WS_11</strain>
    </source>
</reference>
<proteinExistence type="predicted"/>
<dbReference type="SUPFAM" id="SSF56935">
    <property type="entry name" value="Porins"/>
    <property type="match status" value="1"/>
</dbReference>
<protein>
    <submittedName>
        <fullName evidence="1">Uncharacterized protein</fullName>
    </submittedName>
</protein>
<dbReference type="EMBL" id="VBPB01000218">
    <property type="protein sequence ID" value="TMQ70549.1"/>
    <property type="molecule type" value="Genomic_DNA"/>
</dbReference>
<dbReference type="AlphaFoldDB" id="A0A538U496"/>
<evidence type="ECO:0000313" key="1">
    <source>
        <dbReference type="EMBL" id="TMQ70549.1"/>
    </source>
</evidence>
<dbReference type="Proteomes" id="UP000319771">
    <property type="component" value="Unassembled WGS sequence"/>
</dbReference>
<accession>A0A538U496</accession>
<evidence type="ECO:0000313" key="2">
    <source>
        <dbReference type="Proteomes" id="UP000319771"/>
    </source>
</evidence>
<name>A0A538U496_UNCEI</name>
<sequence>MANSIGEEGFKDAGLEAAWLTPLPWFAELTGGVYQGIGVDDDHPLDFGSSRHDNVPFLGHFKNQFDLNDATTLELGQSFIQGRGSDADLHNAFGADLTIRNVPLKNANRRGWILMGEYLQKGSRVGGAYHQEQHGGYASFQVRLSQVWWMGVRGEQARDCTTDFLFDGAVPGKVTRGSVNVAWMPSEFSFVRLEYSRANADDGHGAKPTDDRIMAQLSYTIGYHPAHAY</sequence>
<comment type="caution">
    <text evidence="1">The sequence shown here is derived from an EMBL/GenBank/DDBJ whole genome shotgun (WGS) entry which is preliminary data.</text>
</comment>
<organism evidence="1 2">
    <name type="scientific">Eiseniibacteriota bacterium</name>
    <dbReference type="NCBI Taxonomy" id="2212470"/>
    <lineage>
        <taxon>Bacteria</taxon>
        <taxon>Candidatus Eiseniibacteriota</taxon>
    </lineage>
</organism>
<gene>
    <name evidence="1" type="ORF">E6K81_12315</name>
</gene>